<dbReference type="eggNOG" id="ENOG502QPMY">
    <property type="taxonomic scope" value="Eukaryota"/>
</dbReference>
<reference evidence="4 5" key="1">
    <citation type="journal article" date="2012" name="Science">
        <title>The Paleozoic origin of enzymatic lignin decomposition reconstructed from 31 fungal genomes.</title>
        <authorList>
            <person name="Floudas D."/>
            <person name="Binder M."/>
            <person name="Riley R."/>
            <person name="Barry K."/>
            <person name="Blanchette R.A."/>
            <person name="Henrissat B."/>
            <person name="Martinez A.T."/>
            <person name="Otillar R."/>
            <person name="Spatafora J.W."/>
            <person name="Yadav J.S."/>
            <person name="Aerts A."/>
            <person name="Benoit I."/>
            <person name="Boyd A."/>
            <person name="Carlson A."/>
            <person name="Copeland A."/>
            <person name="Coutinho P.M."/>
            <person name="de Vries R.P."/>
            <person name="Ferreira P."/>
            <person name="Findley K."/>
            <person name="Foster B."/>
            <person name="Gaskell J."/>
            <person name="Glotzer D."/>
            <person name="Gorecki P."/>
            <person name="Heitman J."/>
            <person name="Hesse C."/>
            <person name="Hori C."/>
            <person name="Igarashi K."/>
            <person name="Jurgens J.A."/>
            <person name="Kallen N."/>
            <person name="Kersten P."/>
            <person name="Kohler A."/>
            <person name="Kuees U."/>
            <person name="Kumar T.K.A."/>
            <person name="Kuo A."/>
            <person name="LaButti K."/>
            <person name="Larrondo L.F."/>
            <person name="Lindquist E."/>
            <person name="Ling A."/>
            <person name="Lombard V."/>
            <person name="Lucas S."/>
            <person name="Lundell T."/>
            <person name="Martin R."/>
            <person name="McLaughlin D.J."/>
            <person name="Morgenstern I."/>
            <person name="Morin E."/>
            <person name="Murat C."/>
            <person name="Nagy L.G."/>
            <person name="Nolan M."/>
            <person name="Ohm R.A."/>
            <person name="Patyshakuliyeva A."/>
            <person name="Rokas A."/>
            <person name="Ruiz-Duenas F.J."/>
            <person name="Sabat G."/>
            <person name="Salamov A."/>
            <person name="Samejima M."/>
            <person name="Schmutz J."/>
            <person name="Slot J.C."/>
            <person name="St John F."/>
            <person name="Stenlid J."/>
            <person name="Sun H."/>
            <person name="Sun S."/>
            <person name="Syed K."/>
            <person name="Tsang A."/>
            <person name="Wiebenga A."/>
            <person name="Young D."/>
            <person name="Pisabarro A."/>
            <person name="Eastwood D.C."/>
            <person name="Martin F."/>
            <person name="Cullen D."/>
            <person name="Grigoriev I.V."/>
            <person name="Hibbett D.S."/>
        </authorList>
    </citation>
    <scope>NUCLEOTIDE SEQUENCE</scope>
    <source>
        <strain evidence="5">FP-58527</strain>
    </source>
</reference>
<dbReference type="InterPro" id="IPR036291">
    <property type="entry name" value="NAD(P)-bd_dom_sf"/>
</dbReference>
<evidence type="ECO:0000313" key="5">
    <source>
        <dbReference type="Proteomes" id="UP000015241"/>
    </source>
</evidence>
<sequence>MSDKKPLVLVIGATGVTGQSIMNSVLKSGQYRVAALTRPSSASKPEVDALRSKGVEIRIGDYTSGPPEKLAEYVIDVYAVVSSVAAQGIESQKGILKAAADNGAKRIIPCDFGTPGAKGGVRALHDLKLEIRELLKSWCAASNGASAYTFVDIGWWMQYLVPSSSKATSGLGPVEDEYYTQDDKPIIVTDVTAVGPYIARILGDPRTANQYVIVWEDELPLSKAREISEEASGEAEAIRKRRYVLERDALLKRVDGSKTLAYAGKDPQVLLAWHYSEYMISIHYLGECSLENAKKLGALSVRDLYRGHCPSDFREIRREPLRGQNNGVVGRWQQAQARP</sequence>
<dbReference type="InterPro" id="IPR051609">
    <property type="entry name" value="NmrA/Isoflavone_reductase-like"/>
</dbReference>
<evidence type="ECO:0000259" key="3">
    <source>
        <dbReference type="Pfam" id="PF05368"/>
    </source>
</evidence>
<keyword evidence="2" id="KW-0560">Oxidoreductase</keyword>
<dbReference type="InParanoid" id="S8E8I8"/>
<feature type="domain" description="NmrA-like" evidence="3">
    <location>
        <begin position="5"/>
        <end position="213"/>
    </location>
</feature>
<protein>
    <submittedName>
        <fullName evidence="4">NAD-binding protein</fullName>
    </submittedName>
</protein>
<dbReference type="OrthoDB" id="2798875at2759"/>
<evidence type="ECO:0000256" key="2">
    <source>
        <dbReference type="ARBA" id="ARBA00023002"/>
    </source>
</evidence>
<accession>S8E8I8</accession>
<dbReference type="PANTHER" id="PTHR47706:SF9">
    <property type="entry name" value="NMRA-LIKE DOMAIN-CONTAINING PROTEIN-RELATED"/>
    <property type="match status" value="1"/>
</dbReference>
<dbReference type="GO" id="GO:0016491">
    <property type="term" value="F:oxidoreductase activity"/>
    <property type="evidence" value="ECO:0007669"/>
    <property type="project" value="UniProtKB-KW"/>
</dbReference>
<dbReference type="SUPFAM" id="SSF51735">
    <property type="entry name" value="NAD(P)-binding Rossmann-fold domains"/>
    <property type="match status" value="1"/>
</dbReference>
<name>S8E8I8_FOMSC</name>
<proteinExistence type="predicted"/>
<dbReference type="InterPro" id="IPR008030">
    <property type="entry name" value="NmrA-like"/>
</dbReference>
<keyword evidence="5" id="KW-1185">Reference proteome</keyword>
<dbReference type="PANTHER" id="PTHR47706">
    <property type="entry name" value="NMRA-LIKE FAMILY PROTEIN"/>
    <property type="match status" value="1"/>
</dbReference>
<evidence type="ECO:0000256" key="1">
    <source>
        <dbReference type="ARBA" id="ARBA00022857"/>
    </source>
</evidence>
<dbReference type="AlphaFoldDB" id="S8E8I8"/>
<evidence type="ECO:0000313" key="4">
    <source>
        <dbReference type="EMBL" id="EPT01302.1"/>
    </source>
</evidence>
<keyword evidence="1" id="KW-0521">NADP</keyword>
<dbReference type="Pfam" id="PF05368">
    <property type="entry name" value="NmrA"/>
    <property type="match status" value="1"/>
</dbReference>
<dbReference type="Gene3D" id="3.90.25.10">
    <property type="entry name" value="UDP-galactose 4-epimerase, domain 1"/>
    <property type="match status" value="1"/>
</dbReference>
<dbReference type="HOGENOM" id="CLU_044876_6_0_1"/>
<dbReference type="Proteomes" id="UP000015241">
    <property type="component" value="Unassembled WGS sequence"/>
</dbReference>
<gene>
    <name evidence="4" type="ORF">FOMPIDRAFT_45214</name>
</gene>
<dbReference type="Gene3D" id="3.40.50.720">
    <property type="entry name" value="NAD(P)-binding Rossmann-like Domain"/>
    <property type="match status" value="1"/>
</dbReference>
<organism evidence="4 5">
    <name type="scientific">Fomitopsis schrenkii</name>
    <name type="common">Brown rot fungus</name>
    <dbReference type="NCBI Taxonomy" id="2126942"/>
    <lineage>
        <taxon>Eukaryota</taxon>
        <taxon>Fungi</taxon>
        <taxon>Dikarya</taxon>
        <taxon>Basidiomycota</taxon>
        <taxon>Agaricomycotina</taxon>
        <taxon>Agaricomycetes</taxon>
        <taxon>Polyporales</taxon>
        <taxon>Fomitopsis</taxon>
    </lineage>
</organism>
<dbReference type="EMBL" id="KE504143">
    <property type="protein sequence ID" value="EPT01302.1"/>
    <property type="molecule type" value="Genomic_DNA"/>
</dbReference>
<dbReference type="STRING" id="743788.S8E8I8"/>